<organism evidence="1 2">
    <name type="scientific">Mycobacterium gordonae</name>
    <dbReference type="NCBI Taxonomy" id="1778"/>
    <lineage>
        <taxon>Bacteria</taxon>
        <taxon>Bacillati</taxon>
        <taxon>Actinomycetota</taxon>
        <taxon>Actinomycetes</taxon>
        <taxon>Mycobacteriales</taxon>
        <taxon>Mycobacteriaceae</taxon>
        <taxon>Mycobacterium</taxon>
    </lineage>
</organism>
<evidence type="ECO:0000313" key="1">
    <source>
        <dbReference type="EMBL" id="KQH79725.1"/>
    </source>
</evidence>
<dbReference type="EMBL" id="LKTM01000071">
    <property type="protein sequence ID" value="KQH79725.1"/>
    <property type="molecule type" value="Genomic_DNA"/>
</dbReference>
<sequence length="111" mass="12863">MGWNRTPVRDEQWRAPVHWTKQGQALEQDRAAGGRHHRVVRDSARALGRVVLQRRNRRLYAELRWQTNNKQYSQYLCEVSAKNRTANLAAAWRHAHSNGLTESPPPARDAT</sequence>
<reference evidence="1 2" key="1">
    <citation type="submission" date="2015-10" db="EMBL/GenBank/DDBJ databases">
        <title>Mycobacterium gordonae draft genome assembly.</title>
        <authorList>
            <person name="Ustinova V."/>
            <person name="Smirnova T."/>
            <person name="Blagodatskikh K."/>
            <person name="Varlamov D."/>
            <person name="Larionova E."/>
            <person name="Chernousova L."/>
        </authorList>
    </citation>
    <scope>NUCLEOTIDE SEQUENCE [LARGE SCALE GENOMIC DNA]</scope>
    <source>
        <strain evidence="1 2">CTRI 14-8773</strain>
    </source>
</reference>
<comment type="caution">
    <text evidence="1">The sequence shown here is derived from an EMBL/GenBank/DDBJ whole genome shotgun (WGS) entry which is preliminary data.</text>
</comment>
<gene>
    <name evidence="1" type="ORF">AO501_03930</name>
</gene>
<evidence type="ECO:0000313" key="2">
    <source>
        <dbReference type="Proteomes" id="UP000051677"/>
    </source>
</evidence>
<dbReference type="Proteomes" id="UP000051677">
    <property type="component" value="Unassembled WGS sequence"/>
</dbReference>
<name>A0A0Q2QIN1_MYCGO</name>
<dbReference type="AlphaFoldDB" id="A0A0Q2QIN1"/>
<protein>
    <submittedName>
        <fullName evidence="1">Uncharacterized protein</fullName>
    </submittedName>
</protein>
<proteinExistence type="predicted"/>
<accession>A0A0Q2QIN1</accession>